<dbReference type="AlphaFoldDB" id="A0A1I7SD36"/>
<dbReference type="eggNOG" id="ENOG502R501">
    <property type="taxonomic scope" value="Eukaryota"/>
</dbReference>
<dbReference type="WBParaSite" id="BXY_1094000.1">
    <property type="protein sequence ID" value="BXY_1094000.1"/>
    <property type="gene ID" value="BXY_1094000"/>
</dbReference>
<name>A0A1I7SD36_BURXY</name>
<proteinExistence type="predicted"/>
<dbReference type="Proteomes" id="UP000095284">
    <property type="component" value="Unplaced"/>
</dbReference>
<dbReference type="PANTHER" id="PTHR36159">
    <property type="entry name" value="PROTEIN CBG23766"/>
    <property type="match status" value="1"/>
</dbReference>
<keyword evidence="4" id="KW-1185">Reference proteome</keyword>
<gene>
    <name evidence="1" type="ORF">BXYJ_LOCUS3137</name>
</gene>
<evidence type="ECO:0000313" key="5">
    <source>
        <dbReference type="WBParaSite" id="BXY_1094000.1"/>
    </source>
</evidence>
<dbReference type="PANTHER" id="PTHR36159:SF1">
    <property type="entry name" value="RETROVIRUS-RELATED POL POLYPROTEIN FROM TRANSPOSON 412-LIKE PROTEIN"/>
    <property type="match status" value="1"/>
</dbReference>
<sequence length="365" mass="41538">MHIEKKKANSTEFEKIAAADSVAVIQGIGATFMQNLKVTINGNEVYNSNCLQSYKSYLEMLLSYPDDAMSSHMQMVGWFSETTLDDPKDNGFLKRKKLMADGKQQFITRIFSDVCQIPQYMVNHVNMTLEIQPQRDNFCLQAYDEGEYRLVIDSIKLYVKTITLNDGVAVGFANSLLRNPAIYPMKRTEMKSFYIGAGRSETNISLFQDQIPTKVILGLVPHANFQSNSKLSPFKFSNGDLRSVTLSANGQLHPHVDFDMDFKNNKYLKAYHQLQETLNYAFSKESNTICRSKFKTDFCLFAFNLTSDLEEDEESFDLIKKGSTTLNLKFNSVVPENGYVLIVYAQFQNLLLIDNMRNVSTDITA</sequence>
<evidence type="ECO:0000313" key="2">
    <source>
        <dbReference type="EMBL" id="CAG9093001.1"/>
    </source>
</evidence>
<reference evidence="2" key="2">
    <citation type="submission" date="2020-08" db="EMBL/GenBank/DDBJ databases">
        <authorList>
            <person name="Kikuchi T."/>
        </authorList>
    </citation>
    <scope>NUCLEOTIDE SEQUENCE</scope>
    <source>
        <strain evidence="1">Ka4C1</strain>
    </source>
</reference>
<reference evidence="5" key="1">
    <citation type="submission" date="2016-11" db="UniProtKB">
        <authorList>
            <consortium name="WormBaseParasite"/>
        </authorList>
    </citation>
    <scope>IDENTIFICATION</scope>
</reference>
<organism evidence="3 5">
    <name type="scientific">Bursaphelenchus xylophilus</name>
    <name type="common">Pinewood nematode worm</name>
    <name type="synonym">Aphelenchoides xylophilus</name>
    <dbReference type="NCBI Taxonomy" id="6326"/>
    <lineage>
        <taxon>Eukaryota</taxon>
        <taxon>Metazoa</taxon>
        <taxon>Ecdysozoa</taxon>
        <taxon>Nematoda</taxon>
        <taxon>Chromadorea</taxon>
        <taxon>Rhabditida</taxon>
        <taxon>Tylenchina</taxon>
        <taxon>Tylenchomorpha</taxon>
        <taxon>Aphelenchoidea</taxon>
        <taxon>Aphelenchoididae</taxon>
        <taxon>Bursaphelenchus</taxon>
    </lineage>
</organism>
<evidence type="ECO:0000313" key="1">
    <source>
        <dbReference type="EMBL" id="CAD5213652.1"/>
    </source>
</evidence>
<dbReference type="OrthoDB" id="5870771at2759"/>
<dbReference type="EMBL" id="CAJFCV020000002">
    <property type="protein sequence ID" value="CAG9093001.1"/>
    <property type="molecule type" value="Genomic_DNA"/>
</dbReference>
<dbReference type="Proteomes" id="UP000659654">
    <property type="component" value="Unassembled WGS sequence"/>
</dbReference>
<evidence type="ECO:0000313" key="3">
    <source>
        <dbReference type="Proteomes" id="UP000095284"/>
    </source>
</evidence>
<evidence type="ECO:0000313" key="4">
    <source>
        <dbReference type="Proteomes" id="UP000659654"/>
    </source>
</evidence>
<accession>A0A1I7SD36</accession>
<protein>
    <submittedName>
        <fullName evidence="1">(pine wood nematode) hypothetical protein</fullName>
    </submittedName>
</protein>
<dbReference type="EMBL" id="CAJFDI010000002">
    <property type="protein sequence ID" value="CAD5213652.1"/>
    <property type="molecule type" value="Genomic_DNA"/>
</dbReference>
<dbReference type="Proteomes" id="UP000582659">
    <property type="component" value="Unassembled WGS sequence"/>
</dbReference>